<sequence>MADIEAPPAGHEAAVPPAVVIAPAPAPALAAGAASLTDGAATGQGNQNGPVPPEPQAARQVPLPVALDLAAVRIRALMAALSQQQAGWILQQADPNQKQLLSLACMVLSGACAEAANQLTEWARQLEASKSTLMIPDALTALLDPATYARIQTLSDVADFWMAIAPAIQGLLDQAEAPSGPAIQAVSAFLTAGSAFKDLTAEHVDPQYKSRAALLIAALQRQDKASLTPTEQSQIELQTLLVRVRNYADMNWLFYRGLTGYGILLTWLTLLTALATTTLGGRAVSSGSASTQWLAYAVAALGGLHTLLVLLNTRYSPTALAKPFMIAQKQYTRLLADIGDPTQLLLAHAKVAQQDPDVPEMDPFFGARGAAWGAPMSISERLEGGRVVFDSLRKSCPDVHLHEDGSDGPQSKQIRWALGIGMALNTIDLVLSTIQKDVPPPKSATSART</sequence>
<dbReference type="EMBL" id="CAXHTA020000001">
    <property type="protein sequence ID" value="CAL5218795.1"/>
    <property type="molecule type" value="Genomic_DNA"/>
</dbReference>
<organism evidence="3 4">
    <name type="scientific">Coccomyxa viridis</name>
    <dbReference type="NCBI Taxonomy" id="1274662"/>
    <lineage>
        <taxon>Eukaryota</taxon>
        <taxon>Viridiplantae</taxon>
        <taxon>Chlorophyta</taxon>
        <taxon>core chlorophytes</taxon>
        <taxon>Trebouxiophyceae</taxon>
        <taxon>Trebouxiophyceae incertae sedis</taxon>
        <taxon>Coccomyxaceae</taxon>
        <taxon>Coccomyxa</taxon>
    </lineage>
</organism>
<evidence type="ECO:0000256" key="1">
    <source>
        <dbReference type="SAM" id="MobiDB-lite"/>
    </source>
</evidence>
<keyword evidence="2" id="KW-1133">Transmembrane helix</keyword>
<feature type="region of interest" description="Disordered" evidence="1">
    <location>
        <begin position="38"/>
        <end position="57"/>
    </location>
</feature>
<proteinExistence type="predicted"/>
<keyword evidence="4" id="KW-1185">Reference proteome</keyword>
<name>A0ABP1FFV6_9CHLO</name>
<evidence type="ECO:0000313" key="3">
    <source>
        <dbReference type="EMBL" id="CAL5218795.1"/>
    </source>
</evidence>
<feature type="transmembrane region" description="Helical" evidence="2">
    <location>
        <begin position="293"/>
        <end position="312"/>
    </location>
</feature>
<feature type="transmembrane region" description="Helical" evidence="2">
    <location>
        <begin position="253"/>
        <end position="273"/>
    </location>
</feature>
<comment type="caution">
    <text evidence="3">The sequence shown here is derived from an EMBL/GenBank/DDBJ whole genome shotgun (WGS) entry which is preliminary data.</text>
</comment>
<accession>A0ABP1FFV6</accession>
<evidence type="ECO:0000256" key="2">
    <source>
        <dbReference type="SAM" id="Phobius"/>
    </source>
</evidence>
<dbReference type="Proteomes" id="UP001497392">
    <property type="component" value="Unassembled WGS sequence"/>
</dbReference>
<keyword evidence="2" id="KW-0472">Membrane</keyword>
<evidence type="ECO:0000313" key="4">
    <source>
        <dbReference type="Proteomes" id="UP001497392"/>
    </source>
</evidence>
<gene>
    <name evidence="3" type="primary">g518</name>
    <name evidence="3" type="ORF">VP750_LOCUS454</name>
</gene>
<keyword evidence="2" id="KW-0812">Transmembrane</keyword>
<protein>
    <submittedName>
        <fullName evidence="3">G518 protein</fullName>
    </submittedName>
</protein>
<reference evidence="3 4" key="1">
    <citation type="submission" date="2024-06" db="EMBL/GenBank/DDBJ databases">
        <authorList>
            <person name="Kraege A."/>
            <person name="Thomma B."/>
        </authorList>
    </citation>
    <scope>NUCLEOTIDE SEQUENCE [LARGE SCALE GENOMIC DNA]</scope>
</reference>